<dbReference type="PANTHER" id="PTHR15503:SF45">
    <property type="entry name" value="RNA-DIRECTED DNA POLYMERASE HOMOLOG"/>
    <property type="match status" value="1"/>
</dbReference>
<feature type="compositionally biased region" description="Acidic residues" evidence="1">
    <location>
        <begin position="38"/>
        <end position="68"/>
    </location>
</feature>
<evidence type="ECO:0000256" key="1">
    <source>
        <dbReference type="SAM" id="MobiDB-lite"/>
    </source>
</evidence>
<dbReference type="Pfam" id="PF08284">
    <property type="entry name" value="RVP_2"/>
    <property type="match status" value="2"/>
</dbReference>
<proteinExistence type="predicted"/>
<dbReference type="EMBL" id="BKCJ010279270">
    <property type="protein sequence ID" value="GEZ44095.1"/>
    <property type="molecule type" value="Genomic_DNA"/>
</dbReference>
<dbReference type="AlphaFoldDB" id="A0A699IDZ5"/>
<dbReference type="InterPro" id="IPR032567">
    <property type="entry name" value="RTL1-rel"/>
</dbReference>
<accession>A0A699IDZ5</accession>
<name>A0A699IDZ5_TANCI</name>
<dbReference type="InterPro" id="IPR043128">
    <property type="entry name" value="Rev_trsase/Diguanyl_cyclase"/>
</dbReference>
<evidence type="ECO:0000259" key="2">
    <source>
        <dbReference type="Pfam" id="PF00078"/>
    </source>
</evidence>
<dbReference type="Gene3D" id="3.30.70.270">
    <property type="match status" value="2"/>
</dbReference>
<dbReference type="CDD" id="cd01647">
    <property type="entry name" value="RT_LTR"/>
    <property type="match status" value="1"/>
</dbReference>
<dbReference type="Pfam" id="PF00078">
    <property type="entry name" value="RVT_1"/>
    <property type="match status" value="1"/>
</dbReference>
<dbReference type="InterPro" id="IPR000477">
    <property type="entry name" value="RT_dom"/>
</dbReference>
<dbReference type="Gene3D" id="2.40.70.10">
    <property type="entry name" value="Acid Proteases"/>
    <property type="match status" value="1"/>
</dbReference>
<feature type="domain" description="Reverse transcriptase" evidence="2">
    <location>
        <begin position="476"/>
        <end position="544"/>
    </location>
</feature>
<feature type="non-terminal residue" evidence="3">
    <location>
        <position position="620"/>
    </location>
</feature>
<reference evidence="3" key="1">
    <citation type="journal article" date="2019" name="Sci. Rep.">
        <title>Draft genome of Tanacetum cinerariifolium, the natural source of mosquito coil.</title>
        <authorList>
            <person name="Yamashiro T."/>
            <person name="Shiraishi A."/>
            <person name="Satake H."/>
            <person name="Nakayama K."/>
        </authorList>
    </citation>
    <scope>NUCLEOTIDE SEQUENCE</scope>
</reference>
<sequence>MHFDANCHYDNSVPVIIRSDTLLNQHDNEPVVPKPVLVDEDEDPKEDEFEEEEDPQEEEDDMESEPEDAIEVENPIEHEDETVPASVHETMHALVEKKGKTKDEFYGKLILDLSNEVRSSVEQGTTAMEKPVEKHGNAKDKVECNKLKKELEEAMFSNTFLRMQNERVERDLYWTRVRAHEFYQEMIHRGFMFKERSNEAINVPIEDEKSPSSELRGSPYSAYLNQAAIRRMIKDNVDAAIAAERARQANVRNEASGSGLARGQDATPATREITKGKEMRELWLSLLLMESFLCVNDVLLSMLVSVRSSATSVERLGTSQVTVKQDEVGEVHGRAYAIKDAELKGSNVVTGTFLLDNRYAFILFDSCSDRSFVDTRFMNHVFEIDLMPIELGTFDVIIGIDWLVKHDAIIVCGEKVVRIPYGNKMLIVESNKDTSKEKQMKDVPVIYDFPKELPGLPPTRQVEFQIDLGAPVLFTKKKDGSFKICKDYRELNMLTVKNRYPLMRIDDLFDQLQGSSMYSKIDLRSGYHQLRIKEEDIQITAFRTWYGHFKFQDEEENEKLLKIILKLVKKERLYAKFSKSDFWLDSVQFLGHVIDRSGVYVDLAKVEAIKSWAAPTTPTE</sequence>
<gene>
    <name evidence="3" type="ORF">Tci_516068</name>
</gene>
<dbReference type="Gene3D" id="3.10.10.10">
    <property type="entry name" value="HIV Type 1 Reverse Transcriptase, subunit A, domain 1"/>
    <property type="match status" value="1"/>
</dbReference>
<protein>
    <recommendedName>
        <fullName evidence="2">Reverse transcriptase domain-containing protein</fullName>
    </recommendedName>
</protein>
<dbReference type="InterPro" id="IPR043502">
    <property type="entry name" value="DNA/RNA_pol_sf"/>
</dbReference>
<dbReference type="SUPFAM" id="SSF56672">
    <property type="entry name" value="DNA/RNA polymerases"/>
    <property type="match status" value="1"/>
</dbReference>
<feature type="region of interest" description="Disordered" evidence="1">
    <location>
        <begin position="22"/>
        <end position="68"/>
    </location>
</feature>
<organism evidence="3">
    <name type="scientific">Tanacetum cinerariifolium</name>
    <name type="common">Dalmatian daisy</name>
    <name type="synonym">Chrysanthemum cinerariifolium</name>
    <dbReference type="NCBI Taxonomy" id="118510"/>
    <lineage>
        <taxon>Eukaryota</taxon>
        <taxon>Viridiplantae</taxon>
        <taxon>Streptophyta</taxon>
        <taxon>Embryophyta</taxon>
        <taxon>Tracheophyta</taxon>
        <taxon>Spermatophyta</taxon>
        <taxon>Magnoliopsida</taxon>
        <taxon>eudicotyledons</taxon>
        <taxon>Gunneridae</taxon>
        <taxon>Pentapetalae</taxon>
        <taxon>asterids</taxon>
        <taxon>campanulids</taxon>
        <taxon>Asterales</taxon>
        <taxon>Asteraceae</taxon>
        <taxon>Asteroideae</taxon>
        <taxon>Anthemideae</taxon>
        <taxon>Anthemidinae</taxon>
        <taxon>Tanacetum</taxon>
    </lineage>
</organism>
<dbReference type="PANTHER" id="PTHR15503">
    <property type="entry name" value="LDOC1 RELATED"/>
    <property type="match status" value="1"/>
</dbReference>
<evidence type="ECO:0000313" key="3">
    <source>
        <dbReference type="EMBL" id="GEZ44095.1"/>
    </source>
</evidence>
<dbReference type="InterPro" id="IPR021109">
    <property type="entry name" value="Peptidase_aspartic_dom_sf"/>
</dbReference>
<comment type="caution">
    <text evidence="3">The sequence shown here is derived from an EMBL/GenBank/DDBJ whole genome shotgun (WGS) entry which is preliminary data.</text>
</comment>